<protein>
    <recommendedName>
        <fullName evidence="3">Transposase</fullName>
    </recommendedName>
</protein>
<keyword evidence="2" id="KW-1185">Reference proteome</keyword>
<organism evidence="1 2">
    <name type="scientific">Candidatus Kirkpatrickella diaphorinae</name>
    <dbReference type="NCBI Taxonomy" id="2984322"/>
    <lineage>
        <taxon>Bacteria</taxon>
        <taxon>Pseudomonadati</taxon>
        <taxon>Pseudomonadota</taxon>
        <taxon>Alphaproteobacteria</taxon>
        <taxon>Acetobacterales</taxon>
        <taxon>Acetobacteraceae</taxon>
        <taxon>Candidatus Kirkpatrickella</taxon>
    </lineage>
</organism>
<dbReference type="Proteomes" id="UP001163831">
    <property type="component" value="Chromosome"/>
</dbReference>
<dbReference type="EMBL" id="CP107052">
    <property type="protein sequence ID" value="UYH50670.1"/>
    <property type="molecule type" value="Genomic_DNA"/>
</dbReference>
<evidence type="ECO:0000313" key="1">
    <source>
        <dbReference type="EMBL" id="UYH50670.1"/>
    </source>
</evidence>
<evidence type="ECO:0008006" key="3">
    <source>
        <dbReference type="Google" id="ProtNLM"/>
    </source>
</evidence>
<name>A0ABY6GGY8_9PROT</name>
<sequence>MLERGGHIPFRDCAKGEGRDRWIGLCRELPRIREAVLSRDKALSIVAKVMRAEPDYNKGADQAERDPPPEIKVPPGRRIVALSTNFLRLGLWRAGCRTIAPMVWITFHHVVSL</sequence>
<accession>A0ABY6GGY8</accession>
<reference evidence="1" key="1">
    <citation type="submission" date="2022-10" db="EMBL/GenBank/DDBJ databases">
        <title>Candidatus Kirkpatrella diaphorinas gen. nov., sp. nov., an uncultured endosymbiont identified in a population of Diaphorina citri from Hawaii.</title>
        <authorList>
            <person name="Henry E.M."/>
            <person name="Carlson C.R."/>
            <person name="Kuo Y.-W."/>
        </authorList>
    </citation>
    <scope>NUCLEOTIDE SEQUENCE</scope>
    <source>
        <strain evidence="1">CADCRV1</strain>
    </source>
</reference>
<gene>
    <name evidence="1" type="ORF">N5W20_05985</name>
</gene>
<dbReference type="RefSeq" id="WP_319806256.1">
    <property type="nucleotide sequence ID" value="NZ_CP107052.1"/>
</dbReference>
<proteinExistence type="predicted"/>
<evidence type="ECO:0000313" key="2">
    <source>
        <dbReference type="Proteomes" id="UP001163831"/>
    </source>
</evidence>